<dbReference type="AlphaFoldDB" id="A0AAW3GJ71"/>
<name>A0AAW3GJ71_STRSZ</name>
<keyword evidence="3" id="KW-1133">Transmembrane helix</keyword>
<dbReference type="Gene3D" id="2.40.260.10">
    <property type="entry name" value="Sortase"/>
    <property type="match status" value="1"/>
</dbReference>
<protein>
    <submittedName>
        <fullName evidence="4">Sortase B</fullName>
    </submittedName>
</protein>
<reference evidence="4 5" key="1">
    <citation type="submission" date="2013-11" db="EMBL/GenBank/DDBJ databases">
        <authorList>
            <person name="da Piedade I."/>
            <person name="Tang M.H.E."/>
            <person name="Bojesen A.M."/>
        </authorList>
    </citation>
    <scope>NUCLEOTIDE SEQUENCE [LARGE SCALE GENOMIC DNA]</scope>
    <source>
        <strain evidence="4 5">Sz4is</strain>
    </source>
</reference>
<dbReference type="InterPro" id="IPR023365">
    <property type="entry name" value="Sortase_dom-sf"/>
</dbReference>
<comment type="caution">
    <text evidence="4">The sequence shown here is derived from an EMBL/GenBank/DDBJ whole genome shotgun (WGS) entry which is preliminary data.</text>
</comment>
<dbReference type="GO" id="GO:0016787">
    <property type="term" value="F:hydrolase activity"/>
    <property type="evidence" value="ECO:0007669"/>
    <property type="project" value="UniProtKB-KW"/>
</dbReference>
<dbReference type="RefSeq" id="WP_043037424.1">
    <property type="nucleotide sequence ID" value="NZ_JAUE01000078.1"/>
</dbReference>
<feature type="transmembrane region" description="Helical" evidence="3">
    <location>
        <begin position="15"/>
        <end position="36"/>
    </location>
</feature>
<dbReference type="CDD" id="cd05826">
    <property type="entry name" value="Sortase_B"/>
    <property type="match status" value="1"/>
</dbReference>
<evidence type="ECO:0000313" key="5">
    <source>
        <dbReference type="Proteomes" id="UP000032278"/>
    </source>
</evidence>
<evidence type="ECO:0000313" key="4">
    <source>
        <dbReference type="EMBL" id="KIS15522.1"/>
    </source>
</evidence>
<keyword evidence="1" id="KW-0378">Hydrolase</keyword>
<dbReference type="InterPro" id="IPR005754">
    <property type="entry name" value="Sortase"/>
</dbReference>
<proteinExistence type="predicted"/>
<feature type="active site" description="Acyl-thioester intermediate" evidence="2">
    <location>
        <position position="228"/>
    </location>
</feature>
<gene>
    <name evidence="4" type="primary">eftLSL-B</name>
    <name evidence="4" type="ORF">AT55_01555</name>
</gene>
<evidence type="ECO:0000256" key="1">
    <source>
        <dbReference type="ARBA" id="ARBA00022801"/>
    </source>
</evidence>
<dbReference type="SUPFAM" id="SSF63817">
    <property type="entry name" value="Sortase"/>
    <property type="match status" value="1"/>
</dbReference>
<sequence length="244" mass="27592">MDSIGNKIVKIANKFLNVVIALVIFIVLTYSLLGLWDIYMIYKGANNSDLIATYKPIGKDDELSFAELQKINSDVCGWLSIDDTKIDYPIVQGKTNMEYINKAVDGSFSLSGSIFLDYRNKRDFNDDYCLVYGHHMEGEMMFGSLVSFLKPDFFNNHLKGTLYQSDGTKTIEIFACVESDAYDTVLFQPIGSDMTSKQSLLKRIREKAVQYRDISLNANDHIIGLSTCYNTKTNGRILVFGKLN</sequence>
<dbReference type="EMBL" id="JAUE01000078">
    <property type="protein sequence ID" value="KIS15522.1"/>
    <property type="molecule type" value="Genomic_DNA"/>
</dbReference>
<dbReference type="Pfam" id="PF04203">
    <property type="entry name" value="Sortase"/>
    <property type="match status" value="1"/>
</dbReference>
<accession>A0AAW3GJ71</accession>
<feature type="active site" description="Proton donor/acceptor" evidence="2">
    <location>
        <position position="134"/>
    </location>
</feature>
<evidence type="ECO:0000256" key="3">
    <source>
        <dbReference type="SAM" id="Phobius"/>
    </source>
</evidence>
<organism evidence="4 5">
    <name type="scientific">Streptococcus equi subsp. zooepidemicus Sz4is</name>
    <dbReference type="NCBI Taxonomy" id="1381082"/>
    <lineage>
        <taxon>Bacteria</taxon>
        <taxon>Bacillati</taxon>
        <taxon>Bacillota</taxon>
        <taxon>Bacilli</taxon>
        <taxon>Lactobacillales</taxon>
        <taxon>Streptococcaceae</taxon>
        <taxon>Streptococcus</taxon>
    </lineage>
</organism>
<dbReference type="NCBIfam" id="TIGR03064">
    <property type="entry name" value="sortase_srtB"/>
    <property type="match status" value="1"/>
</dbReference>
<evidence type="ECO:0000256" key="2">
    <source>
        <dbReference type="PIRSR" id="PIRSR605754-1"/>
    </source>
</evidence>
<dbReference type="InterPro" id="IPR009835">
    <property type="entry name" value="SrtB"/>
</dbReference>
<dbReference type="Proteomes" id="UP000032278">
    <property type="component" value="Unassembled WGS sequence"/>
</dbReference>
<keyword evidence="3" id="KW-0472">Membrane</keyword>
<keyword evidence="3" id="KW-0812">Transmembrane</keyword>